<proteinExistence type="predicted"/>
<dbReference type="Pfam" id="PF00355">
    <property type="entry name" value="Rieske"/>
    <property type="match status" value="1"/>
</dbReference>
<evidence type="ECO:0000313" key="6">
    <source>
        <dbReference type="EMBL" id="EQD33463.1"/>
    </source>
</evidence>
<keyword evidence="1" id="KW-0001">2Fe-2S</keyword>
<dbReference type="AlphaFoldDB" id="T0YJX4"/>
<dbReference type="InterPro" id="IPR017941">
    <property type="entry name" value="Rieske_2Fe-2S"/>
</dbReference>
<dbReference type="PROSITE" id="PS51296">
    <property type="entry name" value="RIESKE"/>
    <property type="match status" value="1"/>
</dbReference>
<evidence type="ECO:0000256" key="2">
    <source>
        <dbReference type="ARBA" id="ARBA00022723"/>
    </source>
</evidence>
<keyword evidence="4" id="KW-0411">Iron-sulfur</keyword>
<feature type="domain" description="Rieske" evidence="5">
    <location>
        <begin position="42"/>
        <end position="146"/>
    </location>
</feature>
<evidence type="ECO:0000256" key="4">
    <source>
        <dbReference type="ARBA" id="ARBA00023014"/>
    </source>
</evidence>
<reference evidence="6" key="2">
    <citation type="journal article" date="2014" name="ISME J.">
        <title>Microbial stratification in low pH oxic and suboxic macroscopic growths along an acid mine drainage.</title>
        <authorList>
            <person name="Mendez-Garcia C."/>
            <person name="Mesa V."/>
            <person name="Sprenger R.R."/>
            <person name="Richter M."/>
            <person name="Diez M.S."/>
            <person name="Solano J."/>
            <person name="Bargiela R."/>
            <person name="Golyshina O.V."/>
            <person name="Manteca A."/>
            <person name="Ramos J.L."/>
            <person name="Gallego J.R."/>
            <person name="Llorente I."/>
            <person name="Martins Dos Santos V.A."/>
            <person name="Jensen O.N."/>
            <person name="Pelaez A.I."/>
            <person name="Sanchez J."/>
            <person name="Ferrer M."/>
        </authorList>
    </citation>
    <scope>NUCLEOTIDE SEQUENCE</scope>
</reference>
<comment type="caution">
    <text evidence="6">The sequence shown here is derived from an EMBL/GenBank/DDBJ whole genome shotgun (WGS) entry which is preliminary data.</text>
</comment>
<dbReference type="InterPro" id="IPR036922">
    <property type="entry name" value="Rieske_2Fe-2S_sf"/>
</dbReference>
<keyword evidence="2" id="KW-0479">Metal-binding</keyword>
<keyword evidence="3" id="KW-0408">Iron</keyword>
<dbReference type="Gene3D" id="2.102.10.10">
    <property type="entry name" value="Rieske [2Fe-2S] iron-sulphur domain"/>
    <property type="match status" value="1"/>
</dbReference>
<organism evidence="6">
    <name type="scientific">mine drainage metagenome</name>
    <dbReference type="NCBI Taxonomy" id="410659"/>
    <lineage>
        <taxon>unclassified sequences</taxon>
        <taxon>metagenomes</taxon>
        <taxon>ecological metagenomes</taxon>
    </lineage>
</organism>
<reference evidence="6" key="1">
    <citation type="submission" date="2013-08" db="EMBL/GenBank/DDBJ databases">
        <authorList>
            <person name="Mendez C."/>
            <person name="Richter M."/>
            <person name="Ferrer M."/>
            <person name="Sanchez J."/>
        </authorList>
    </citation>
    <scope>NUCLEOTIDE SEQUENCE</scope>
</reference>
<accession>T0YJX4</accession>
<gene>
    <name evidence="6" type="ORF">B1A_19022</name>
</gene>
<dbReference type="GO" id="GO:0046872">
    <property type="term" value="F:metal ion binding"/>
    <property type="evidence" value="ECO:0007669"/>
    <property type="project" value="UniProtKB-KW"/>
</dbReference>
<dbReference type="EMBL" id="AUZX01014035">
    <property type="protein sequence ID" value="EQD33463.1"/>
    <property type="molecule type" value="Genomic_DNA"/>
</dbReference>
<evidence type="ECO:0000256" key="1">
    <source>
        <dbReference type="ARBA" id="ARBA00022714"/>
    </source>
</evidence>
<dbReference type="GO" id="GO:0051537">
    <property type="term" value="F:2 iron, 2 sulfur cluster binding"/>
    <property type="evidence" value="ECO:0007669"/>
    <property type="project" value="UniProtKB-KW"/>
</dbReference>
<protein>
    <submittedName>
        <fullName evidence="6">Rieske (2Fe-2S) domain protein</fullName>
    </submittedName>
</protein>
<sequence>MRASVLRGGLMMNTRERMAKAPCKNGRLANGKIRMVHQTDERRLCLWHEIPDGGALALDALTALGGADILLTRAGGRVAAFFNVCPHAGRRLDWAPGEFLLQDGVLTCAAHGASFAALTGACRGGPCRGEALKPVAIERRGDELWLASDDAI</sequence>
<dbReference type="CDD" id="cd03467">
    <property type="entry name" value="Rieske"/>
    <property type="match status" value="1"/>
</dbReference>
<dbReference type="PANTHER" id="PTHR40261:SF1">
    <property type="entry name" value="RIESKE DOMAIN-CONTAINING PROTEIN"/>
    <property type="match status" value="1"/>
</dbReference>
<dbReference type="PANTHER" id="PTHR40261">
    <property type="match status" value="1"/>
</dbReference>
<name>T0YJX4_9ZZZZ</name>
<evidence type="ECO:0000259" key="5">
    <source>
        <dbReference type="PROSITE" id="PS51296"/>
    </source>
</evidence>
<evidence type="ECO:0000256" key="3">
    <source>
        <dbReference type="ARBA" id="ARBA00023004"/>
    </source>
</evidence>
<dbReference type="SUPFAM" id="SSF50022">
    <property type="entry name" value="ISP domain"/>
    <property type="match status" value="1"/>
</dbReference>